<dbReference type="InterPro" id="IPR035965">
    <property type="entry name" value="PAS-like_dom_sf"/>
</dbReference>
<comment type="caution">
    <text evidence="1">The sequence shown here is derived from an EMBL/GenBank/DDBJ whole genome shotgun (WGS) entry which is preliminary data.</text>
</comment>
<dbReference type="AlphaFoldDB" id="A0A4Q9H167"/>
<organism evidence="1 2">
    <name type="scientific">Aquabacterium lacunae</name>
    <dbReference type="NCBI Taxonomy" id="2528630"/>
    <lineage>
        <taxon>Bacteria</taxon>
        <taxon>Pseudomonadati</taxon>
        <taxon>Pseudomonadota</taxon>
        <taxon>Betaproteobacteria</taxon>
        <taxon>Burkholderiales</taxon>
        <taxon>Aquabacterium</taxon>
    </lineage>
</organism>
<dbReference type="Gene3D" id="3.30.450.20">
    <property type="entry name" value="PAS domain"/>
    <property type="match status" value="1"/>
</dbReference>
<dbReference type="OrthoDB" id="8564681at2"/>
<protein>
    <submittedName>
        <fullName evidence="1">Phosphonate transporter</fullName>
    </submittedName>
</protein>
<evidence type="ECO:0000313" key="2">
    <source>
        <dbReference type="Proteomes" id="UP000292120"/>
    </source>
</evidence>
<proteinExistence type="predicted"/>
<accession>A0A4Q9H167</accession>
<gene>
    <name evidence="1" type="ORF">EYS42_06420</name>
</gene>
<dbReference type="EMBL" id="SIXI01000002">
    <property type="protein sequence ID" value="TBO33033.1"/>
    <property type="molecule type" value="Genomic_DNA"/>
</dbReference>
<sequence length="115" mass="13400">MCRLLNQSPPDLLDELPYGVIGFLPNGRIQRYNRHESQMAFFDRDSVLGQHVFLELAPCLNNYLVETRFADAEAAGQSLDETLPYVLTFRMRPTRVRLRLLSEPDQPLRFVLIHR</sequence>
<evidence type="ECO:0000313" key="1">
    <source>
        <dbReference type="EMBL" id="TBO33033.1"/>
    </source>
</evidence>
<dbReference type="SUPFAM" id="SSF55785">
    <property type="entry name" value="PYP-like sensor domain (PAS domain)"/>
    <property type="match status" value="1"/>
</dbReference>
<dbReference type="Proteomes" id="UP000292120">
    <property type="component" value="Unassembled WGS sequence"/>
</dbReference>
<name>A0A4Q9H167_9BURK</name>
<reference evidence="1 2" key="1">
    <citation type="submission" date="2019-02" db="EMBL/GenBank/DDBJ databases">
        <title>Aquabacterium sp. strain KMB7.</title>
        <authorList>
            <person name="Chen W.-M."/>
        </authorList>
    </citation>
    <scope>NUCLEOTIDE SEQUENCE [LARGE SCALE GENOMIC DNA]</scope>
    <source>
        <strain evidence="1 2">KMB7</strain>
    </source>
</reference>
<keyword evidence="2" id="KW-1185">Reference proteome</keyword>